<keyword evidence="2" id="KW-1185">Reference proteome</keyword>
<evidence type="ECO:0000313" key="2">
    <source>
        <dbReference type="Proteomes" id="UP000694036"/>
    </source>
</evidence>
<evidence type="ECO:0000313" key="1">
    <source>
        <dbReference type="EMBL" id="QXJ34038.1"/>
    </source>
</evidence>
<dbReference type="Proteomes" id="UP000694036">
    <property type="component" value="Chromosome"/>
</dbReference>
<gene>
    <name evidence="1" type="ORF">J5U22_00583</name>
</gene>
<proteinExistence type="predicted"/>
<accession>A0A8F5BYX5</accession>
<name>A0A8F5BYX5_9CREN</name>
<sequence length="39" mass="4355">MELITIDEKALYGTPLSEAVKELGQNLTLVPNILPETHY</sequence>
<protein>
    <submittedName>
        <fullName evidence="1">Uncharacterized protein</fullName>
    </submittedName>
</protein>
<organism evidence="1 2">
    <name type="scientific">Saccharolobus shibatae</name>
    <dbReference type="NCBI Taxonomy" id="2286"/>
    <lineage>
        <taxon>Archaea</taxon>
        <taxon>Thermoproteota</taxon>
        <taxon>Thermoprotei</taxon>
        <taxon>Sulfolobales</taxon>
        <taxon>Sulfolobaceae</taxon>
        <taxon>Saccharolobus</taxon>
    </lineage>
</organism>
<reference evidence="1 2" key="1">
    <citation type="journal article" date="2021" name="Environ. Microbiol.">
        <title>New insights into the diversity and evolution of the archaeal mobilome from three complete genomes of Saccharolobus shibatae.</title>
        <authorList>
            <person name="Medvedeva S."/>
            <person name="Brandt D."/>
            <person name="Cvirkaite-Krupovic V."/>
            <person name="Liu Y."/>
            <person name="Severinov K."/>
            <person name="Ishino S."/>
            <person name="Ishino Y."/>
            <person name="Prangishvili D."/>
            <person name="Kalinowski J."/>
            <person name="Krupovic M."/>
        </authorList>
    </citation>
    <scope>NUCLEOTIDE SEQUENCE [LARGE SCALE GENOMIC DNA]</scope>
    <source>
        <strain evidence="1 2">S38A</strain>
    </source>
</reference>
<dbReference type="EMBL" id="CP077713">
    <property type="protein sequence ID" value="QXJ34038.1"/>
    <property type="molecule type" value="Genomic_DNA"/>
</dbReference>
<dbReference type="AlphaFoldDB" id="A0A8F5BYX5"/>